<organism evidence="1 2">
    <name type="scientific">Trichomonas vaginalis (strain ATCC PRA-98 / G3)</name>
    <dbReference type="NCBI Taxonomy" id="412133"/>
    <lineage>
        <taxon>Eukaryota</taxon>
        <taxon>Metamonada</taxon>
        <taxon>Parabasalia</taxon>
        <taxon>Trichomonadida</taxon>
        <taxon>Trichomonadidae</taxon>
        <taxon>Trichomonas</taxon>
    </lineage>
</organism>
<name>A2DZ11_TRIV3</name>
<evidence type="ECO:0000313" key="2">
    <source>
        <dbReference type="Proteomes" id="UP000001542"/>
    </source>
</evidence>
<dbReference type="OrthoDB" id="1551503at2759"/>
<reference evidence="1" key="1">
    <citation type="submission" date="2006-10" db="EMBL/GenBank/DDBJ databases">
        <authorList>
            <person name="Amadeo P."/>
            <person name="Zhao Q."/>
            <person name="Wortman J."/>
            <person name="Fraser-Liggett C."/>
            <person name="Carlton J."/>
        </authorList>
    </citation>
    <scope>NUCLEOTIDE SEQUENCE</scope>
    <source>
        <strain evidence="1">G3</strain>
    </source>
</reference>
<dbReference type="KEGG" id="tva:4772270"/>
<dbReference type="InParanoid" id="A2DZ11"/>
<sequence length="74" mass="8703">MGLTNSKAEESEILDSLVPRVFRVCITDLSTEHLTDKEKAKIDRYVYTFAQTYLRTKERVAEQFLLSDYSDFLY</sequence>
<dbReference type="EMBL" id="DS113272">
    <property type="protein sequence ID" value="EAY14287.1"/>
    <property type="molecule type" value="Genomic_DNA"/>
</dbReference>
<accession>A2DZ11</accession>
<keyword evidence="2" id="KW-1185">Reference proteome</keyword>
<dbReference type="VEuPathDB" id="TrichDB:TVAG_026080"/>
<dbReference type="VEuPathDB" id="TrichDB:TVAGG3_0504340"/>
<proteinExistence type="predicted"/>
<dbReference type="Proteomes" id="UP000001542">
    <property type="component" value="Unassembled WGS sequence"/>
</dbReference>
<evidence type="ECO:0000313" key="1">
    <source>
        <dbReference type="EMBL" id="EAY14287.1"/>
    </source>
</evidence>
<dbReference type="RefSeq" id="XP_001326510.1">
    <property type="nucleotide sequence ID" value="XM_001326475.1"/>
</dbReference>
<dbReference type="AlphaFoldDB" id="A2DZ11"/>
<gene>
    <name evidence="1" type="ORF">TVAG_026080</name>
</gene>
<protein>
    <submittedName>
        <fullName evidence="1">Uncharacterized protein</fullName>
    </submittedName>
</protein>
<dbReference type="SMR" id="A2DZ11"/>
<dbReference type="TCDB" id="3.A.8.1.2">
    <property type="family name" value="the mitochondrial protein translocase (mpt) family"/>
</dbReference>
<reference evidence="1" key="2">
    <citation type="journal article" date="2007" name="Science">
        <title>Draft genome sequence of the sexually transmitted pathogen Trichomonas vaginalis.</title>
        <authorList>
            <person name="Carlton J.M."/>
            <person name="Hirt R.P."/>
            <person name="Silva J.C."/>
            <person name="Delcher A.L."/>
            <person name="Schatz M."/>
            <person name="Zhao Q."/>
            <person name="Wortman J.R."/>
            <person name="Bidwell S.L."/>
            <person name="Alsmark U.C.M."/>
            <person name="Besteiro S."/>
            <person name="Sicheritz-Ponten T."/>
            <person name="Noel C.J."/>
            <person name="Dacks J.B."/>
            <person name="Foster P.G."/>
            <person name="Simillion C."/>
            <person name="Van de Peer Y."/>
            <person name="Miranda-Saavedra D."/>
            <person name="Barton G.J."/>
            <person name="Westrop G.D."/>
            <person name="Mueller S."/>
            <person name="Dessi D."/>
            <person name="Fiori P.L."/>
            <person name="Ren Q."/>
            <person name="Paulsen I."/>
            <person name="Zhang H."/>
            <person name="Bastida-Corcuera F.D."/>
            <person name="Simoes-Barbosa A."/>
            <person name="Brown M.T."/>
            <person name="Hayes R.D."/>
            <person name="Mukherjee M."/>
            <person name="Okumura C.Y."/>
            <person name="Schneider R."/>
            <person name="Smith A.J."/>
            <person name="Vanacova S."/>
            <person name="Villalvazo M."/>
            <person name="Haas B.J."/>
            <person name="Pertea M."/>
            <person name="Feldblyum T.V."/>
            <person name="Utterback T.R."/>
            <person name="Shu C.L."/>
            <person name="Osoegawa K."/>
            <person name="de Jong P.J."/>
            <person name="Hrdy I."/>
            <person name="Horvathova L."/>
            <person name="Zubacova Z."/>
            <person name="Dolezal P."/>
            <person name="Malik S.B."/>
            <person name="Logsdon J.M. Jr."/>
            <person name="Henze K."/>
            <person name="Gupta A."/>
            <person name="Wang C.C."/>
            <person name="Dunne R.L."/>
            <person name="Upcroft J.A."/>
            <person name="Upcroft P."/>
            <person name="White O."/>
            <person name="Salzberg S.L."/>
            <person name="Tang P."/>
            <person name="Chiu C.-H."/>
            <person name="Lee Y.-S."/>
            <person name="Embley T.M."/>
            <person name="Coombs G.H."/>
            <person name="Mottram J.C."/>
            <person name="Tachezy J."/>
            <person name="Fraser-Liggett C.M."/>
            <person name="Johnson P.J."/>
        </authorList>
    </citation>
    <scope>NUCLEOTIDE SEQUENCE [LARGE SCALE GENOMIC DNA]</scope>
    <source>
        <strain evidence="1">G3</strain>
    </source>
</reference>